<keyword evidence="7" id="KW-1185">Reference proteome</keyword>
<dbReference type="InterPro" id="IPR003439">
    <property type="entry name" value="ABC_transporter-like_ATP-bd"/>
</dbReference>
<dbReference type="CDD" id="cd03235">
    <property type="entry name" value="ABC_Metallic_Cations"/>
    <property type="match status" value="1"/>
</dbReference>
<dbReference type="RefSeq" id="WP_243701465.1">
    <property type="nucleotide sequence ID" value="NZ_SJOI01000001.1"/>
</dbReference>
<accession>A0A4R1NIK5</accession>
<keyword evidence="4 6" id="KW-0067">ATP-binding</keyword>
<dbReference type="SUPFAM" id="SSF52540">
    <property type="entry name" value="P-loop containing nucleoside triphosphate hydrolases"/>
    <property type="match status" value="1"/>
</dbReference>
<dbReference type="AlphaFoldDB" id="A0A4R1NIK5"/>
<evidence type="ECO:0000256" key="2">
    <source>
        <dbReference type="ARBA" id="ARBA00022448"/>
    </source>
</evidence>
<dbReference type="SMART" id="SM00382">
    <property type="entry name" value="AAA"/>
    <property type="match status" value="1"/>
</dbReference>
<dbReference type="PANTHER" id="PTHR42734">
    <property type="entry name" value="METAL TRANSPORT SYSTEM ATP-BINDING PROTEIN TM_0124-RELATED"/>
    <property type="match status" value="1"/>
</dbReference>
<evidence type="ECO:0000256" key="4">
    <source>
        <dbReference type="ARBA" id="ARBA00022840"/>
    </source>
</evidence>
<evidence type="ECO:0000259" key="5">
    <source>
        <dbReference type="PROSITE" id="PS50893"/>
    </source>
</evidence>
<proteinExistence type="inferred from homology"/>
<dbReference type="InterPro" id="IPR017871">
    <property type="entry name" value="ABC_transporter-like_CS"/>
</dbReference>
<feature type="domain" description="ABC transporter" evidence="5">
    <location>
        <begin position="9"/>
        <end position="244"/>
    </location>
</feature>
<dbReference type="EMBL" id="SJOI01000001">
    <property type="protein sequence ID" value="TCL04576.1"/>
    <property type="molecule type" value="Genomic_DNA"/>
</dbReference>
<dbReference type="InterPro" id="IPR050153">
    <property type="entry name" value="Metal_Ion_Import_ABC"/>
</dbReference>
<name>A0A4R1NIK5_9GAMM</name>
<comment type="similarity">
    <text evidence="1">Belongs to the ABC transporter superfamily.</text>
</comment>
<gene>
    <name evidence="6" type="ORF">EZJ58_2704</name>
</gene>
<dbReference type="InterPro" id="IPR003593">
    <property type="entry name" value="AAA+_ATPase"/>
</dbReference>
<keyword evidence="3" id="KW-0547">Nucleotide-binding</keyword>
<dbReference type="FunFam" id="3.40.50.300:FF:000134">
    <property type="entry name" value="Iron-enterobactin ABC transporter ATP-binding protein"/>
    <property type="match status" value="1"/>
</dbReference>
<dbReference type="Pfam" id="PF00005">
    <property type="entry name" value="ABC_tran"/>
    <property type="match status" value="1"/>
</dbReference>
<dbReference type="GO" id="GO:0016887">
    <property type="term" value="F:ATP hydrolysis activity"/>
    <property type="evidence" value="ECO:0007669"/>
    <property type="project" value="InterPro"/>
</dbReference>
<reference evidence="6 7" key="1">
    <citation type="submission" date="2019-02" db="EMBL/GenBank/DDBJ databases">
        <title>Investigation of anaerobic lignin degradation for improved lignocellulosic biofuels.</title>
        <authorList>
            <person name="Deangelis K."/>
        </authorList>
    </citation>
    <scope>NUCLEOTIDE SEQUENCE [LARGE SCALE GENOMIC DNA]</scope>
    <source>
        <strain evidence="6 7">159R</strain>
    </source>
</reference>
<comment type="caution">
    <text evidence="6">The sequence shown here is derived from an EMBL/GenBank/DDBJ whole genome shotgun (WGS) entry which is preliminary data.</text>
</comment>
<dbReference type="InterPro" id="IPR027417">
    <property type="entry name" value="P-loop_NTPase"/>
</dbReference>
<evidence type="ECO:0000313" key="6">
    <source>
        <dbReference type="EMBL" id="TCL04576.1"/>
    </source>
</evidence>
<evidence type="ECO:0000313" key="7">
    <source>
        <dbReference type="Proteomes" id="UP000294555"/>
    </source>
</evidence>
<dbReference type="PROSITE" id="PS00211">
    <property type="entry name" value="ABC_TRANSPORTER_1"/>
    <property type="match status" value="1"/>
</dbReference>
<dbReference type="Proteomes" id="UP000294555">
    <property type="component" value="Unassembled WGS sequence"/>
</dbReference>
<protein>
    <submittedName>
        <fullName evidence="6">Manganese/iron transport system ATP-binding protein</fullName>
    </submittedName>
</protein>
<keyword evidence="2" id="KW-0813">Transport</keyword>
<dbReference type="PANTHER" id="PTHR42734:SF5">
    <property type="entry name" value="IRON TRANSPORT SYSTEM ATP-BINDING PROTEIN HI_0361-RELATED"/>
    <property type="match status" value="1"/>
</dbReference>
<dbReference type="Gene3D" id="3.40.50.300">
    <property type="entry name" value="P-loop containing nucleotide triphosphate hydrolases"/>
    <property type="match status" value="1"/>
</dbReference>
<organism evidence="6 7">
    <name type="scientific">Sodalis ligni</name>
    <dbReference type="NCBI Taxonomy" id="2697027"/>
    <lineage>
        <taxon>Bacteria</taxon>
        <taxon>Pseudomonadati</taxon>
        <taxon>Pseudomonadota</taxon>
        <taxon>Gammaproteobacteria</taxon>
        <taxon>Enterobacterales</taxon>
        <taxon>Bruguierivoracaceae</taxon>
        <taxon>Sodalis</taxon>
    </lineage>
</organism>
<sequence>MTPLYRPELRMDGVTVTYNNGHTALSNASFHLCGGTLCALIGMNGSGKSTLFKSILGMVRPAAGTVTLDNLPVADALRKNLIAYVPQAEEVDWSFPVLVRDVVMMGRYGAMSFLRIPSARDKKWVEQALHRVGLWDLRHRQIGELSGGQRKRVFLARALAQQGRVMLLDEPFTGVDVQTEDILIGLLRSLRDQGHLILVASHDLAGIPEYCDRVVMINRTVMAAGPVDTTFTRQNLERVFGGALRLGTLPEHPPTALATTGAGADIGTGNADADVDIDVDVDVDGMKIRP</sequence>
<evidence type="ECO:0000256" key="1">
    <source>
        <dbReference type="ARBA" id="ARBA00005417"/>
    </source>
</evidence>
<dbReference type="GO" id="GO:0005524">
    <property type="term" value="F:ATP binding"/>
    <property type="evidence" value="ECO:0007669"/>
    <property type="project" value="UniProtKB-KW"/>
</dbReference>
<evidence type="ECO:0000256" key="3">
    <source>
        <dbReference type="ARBA" id="ARBA00022741"/>
    </source>
</evidence>
<dbReference type="PROSITE" id="PS50893">
    <property type="entry name" value="ABC_TRANSPORTER_2"/>
    <property type="match status" value="1"/>
</dbReference>